<evidence type="ECO:0000256" key="8">
    <source>
        <dbReference type="SAM" id="Phobius"/>
    </source>
</evidence>
<dbReference type="FunFam" id="1.10.3860.10:FF:000001">
    <property type="entry name" value="C4-dicarboxylate transport protein"/>
    <property type="match status" value="1"/>
</dbReference>
<accession>A0AA90P8I6</accession>
<dbReference type="AlphaFoldDB" id="A0AA90P8I6"/>
<evidence type="ECO:0000313" key="10">
    <source>
        <dbReference type="Proteomes" id="UP001178277"/>
    </source>
</evidence>
<feature type="transmembrane region" description="Helical" evidence="8">
    <location>
        <begin position="215"/>
        <end position="234"/>
    </location>
</feature>
<name>A0AA90P8I6_9BACI</name>
<evidence type="ECO:0000256" key="2">
    <source>
        <dbReference type="ARBA" id="ARBA00022448"/>
    </source>
</evidence>
<evidence type="ECO:0000256" key="3">
    <source>
        <dbReference type="ARBA" id="ARBA00022475"/>
    </source>
</evidence>
<dbReference type="GO" id="GO:0006835">
    <property type="term" value="P:dicarboxylic acid transport"/>
    <property type="evidence" value="ECO:0007669"/>
    <property type="project" value="TreeGrafter"/>
</dbReference>
<keyword evidence="6 8" id="KW-1133">Transmembrane helix</keyword>
<feature type="transmembrane region" description="Helical" evidence="8">
    <location>
        <begin position="73"/>
        <end position="96"/>
    </location>
</feature>
<feature type="transmembrane region" description="Helical" evidence="8">
    <location>
        <begin position="294"/>
        <end position="313"/>
    </location>
</feature>
<comment type="caution">
    <text evidence="9">The sequence shown here is derived from an EMBL/GenBank/DDBJ whole genome shotgun (WGS) entry which is preliminary data.</text>
</comment>
<dbReference type="PANTHER" id="PTHR42865">
    <property type="entry name" value="PROTON/GLUTAMATE-ASPARTATE SYMPORTER"/>
    <property type="match status" value="1"/>
</dbReference>
<dbReference type="Gene3D" id="1.10.3860.10">
    <property type="entry name" value="Sodium:dicarboxylate symporter"/>
    <property type="match status" value="1"/>
</dbReference>
<dbReference type="GO" id="GO:0015293">
    <property type="term" value="F:symporter activity"/>
    <property type="evidence" value="ECO:0007669"/>
    <property type="project" value="UniProtKB-KW"/>
</dbReference>
<organism evidence="9 10">
    <name type="scientific">Peribacillus simplex</name>
    <dbReference type="NCBI Taxonomy" id="1478"/>
    <lineage>
        <taxon>Bacteria</taxon>
        <taxon>Bacillati</taxon>
        <taxon>Bacillota</taxon>
        <taxon>Bacilli</taxon>
        <taxon>Bacillales</taxon>
        <taxon>Bacillaceae</taxon>
        <taxon>Peribacillus</taxon>
    </lineage>
</organism>
<feature type="transmembrane region" description="Helical" evidence="8">
    <location>
        <begin position="40"/>
        <end position="61"/>
    </location>
</feature>
<comment type="subcellular location">
    <subcellularLocation>
        <location evidence="1">Cell membrane</location>
        <topology evidence="1">Multi-pass membrane protein</topology>
    </subcellularLocation>
</comment>
<feature type="transmembrane region" description="Helical" evidence="8">
    <location>
        <begin position="346"/>
        <end position="370"/>
    </location>
</feature>
<sequence length="416" mass="45310">MQALRRIPLWLQISIALVLGLCLGSISKTIGIEAKILGDAFIHMIKMTIVPLIFPLIILGIAQIKSTGSLGRLSLKAIIYFEIVTTLIIVMSLLLANMVDLGVGADLSGGNMKALEGLEANKIDFREFILHIIPSNIFVAFSEGNILAIVYFGVFFGLALRSLKGKAKPIEDVLEALSKVMFKVLDYVIKFSPLGVFGSIAYSMATYGFEKLSTLLDLILVTYAGLAIVLLIIFPIIARIYHIRYWELINEIKDLLLIAFTTRSSESVFAPLTARLEGYGVKNSVVSFVLPLGYSFNLDGGMVYMAPAILFLANAYEIQLSLLDQVHIILLLMLLTKGVASVPSGVIVVLTSVSVVIGLPMEGIALLMAVDFIMDMARTATNVVGNALATVVIAKSEGMFHKKEFEVAEQEKIRSS</sequence>
<evidence type="ECO:0000256" key="5">
    <source>
        <dbReference type="ARBA" id="ARBA00022847"/>
    </source>
</evidence>
<evidence type="ECO:0000256" key="4">
    <source>
        <dbReference type="ARBA" id="ARBA00022692"/>
    </source>
</evidence>
<protein>
    <submittedName>
        <fullName evidence="9">Cation:dicarboxylase symporter family transporter</fullName>
    </submittedName>
</protein>
<proteinExistence type="predicted"/>
<evidence type="ECO:0000256" key="6">
    <source>
        <dbReference type="ARBA" id="ARBA00022989"/>
    </source>
</evidence>
<dbReference type="PANTHER" id="PTHR42865:SF7">
    <property type="entry name" value="PROTON_GLUTAMATE-ASPARTATE SYMPORTER"/>
    <property type="match status" value="1"/>
</dbReference>
<evidence type="ECO:0000256" key="1">
    <source>
        <dbReference type="ARBA" id="ARBA00004651"/>
    </source>
</evidence>
<keyword evidence="2" id="KW-0813">Transport</keyword>
<evidence type="ECO:0000256" key="7">
    <source>
        <dbReference type="ARBA" id="ARBA00023136"/>
    </source>
</evidence>
<keyword evidence="4 8" id="KW-0812">Transmembrane</keyword>
<dbReference type="InterPro" id="IPR036458">
    <property type="entry name" value="Na:dicarbo_symporter_sf"/>
</dbReference>
<gene>
    <name evidence="9" type="ORF">Q8G35_16360</name>
</gene>
<dbReference type="InterPro" id="IPR001991">
    <property type="entry name" value="Na-dicarboxylate_symporter"/>
</dbReference>
<dbReference type="PRINTS" id="PR00173">
    <property type="entry name" value="EDTRNSPORT"/>
</dbReference>
<keyword evidence="3" id="KW-1003">Cell membrane</keyword>
<keyword evidence="7 8" id="KW-0472">Membrane</keyword>
<reference evidence="9" key="1">
    <citation type="submission" date="2023-07" db="EMBL/GenBank/DDBJ databases">
        <title>Murine gut Bacillus species.</title>
        <authorList>
            <person name="Gutman E."/>
            <person name="Hashuel R."/>
            <person name="Litvak Y."/>
        </authorList>
    </citation>
    <scope>NUCLEOTIDE SEQUENCE</scope>
    <source>
        <strain evidence="9">RU283</strain>
    </source>
</reference>
<dbReference type="Pfam" id="PF00375">
    <property type="entry name" value="SDF"/>
    <property type="match status" value="1"/>
</dbReference>
<feature type="transmembrane region" description="Helical" evidence="8">
    <location>
        <begin position="187"/>
        <end position="209"/>
    </location>
</feature>
<dbReference type="SUPFAM" id="SSF118215">
    <property type="entry name" value="Proton glutamate symport protein"/>
    <property type="match status" value="1"/>
</dbReference>
<dbReference type="EMBL" id="JAUUTP010000017">
    <property type="protein sequence ID" value="MDP1419917.1"/>
    <property type="molecule type" value="Genomic_DNA"/>
</dbReference>
<dbReference type="GO" id="GO:0005886">
    <property type="term" value="C:plasma membrane"/>
    <property type="evidence" value="ECO:0007669"/>
    <property type="project" value="UniProtKB-SubCell"/>
</dbReference>
<keyword evidence="5" id="KW-0769">Symport</keyword>
<evidence type="ECO:0000313" key="9">
    <source>
        <dbReference type="EMBL" id="MDP1419917.1"/>
    </source>
</evidence>
<dbReference type="Proteomes" id="UP001178277">
    <property type="component" value="Unassembled WGS sequence"/>
</dbReference>
<dbReference type="RefSeq" id="WP_305161147.1">
    <property type="nucleotide sequence ID" value="NZ_JAUUTP010000017.1"/>
</dbReference>
<feature type="transmembrane region" description="Helical" evidence="8">
    <location>
        <begin position="137"/>
        <end position="160"/>
    </location>
</feature>